<evidence type="ECO:0000313" key="1">
    <source>
        <dbReference type="EMBL" id="KHN74459.1"/>
    </source>
</evidence>
<keyword evidence="2" id="KW-1185">Reference proteome</keyword>
<name>A0A0B2UZ13_TOXCA</name>
<accession>A0A0B2UZ13</accession>
<protein>
    <submittedName>
        <fullName evidence="1">Uncharacterized protein</fullName>
    </submittedName>
</protein>
<comment type="caution">
    <text evidence="1">The sequence shown here is derived from an EMBL/GenBank/DDBJ whole genome shotgun (WGS) entry which is preliminary data.</text>
</comment>
<dbReference type="EMBL" id="JPKZ01002907">
    <property type="protein sequence ID" value="KHN74459.1"/>
    <property type="molecule type" value="Genomic_DNA"/>
</dbReference>
<reference evidence="1 2" key="1">
    <citation type="submission" date="2014-11" db="EMBL/GenBank/DDBJ databases">
        <title>Genetic blueprint of the zoonotic pathogen Toxocara canis.</title>
        <authorList>
            <person name="Zhu X.-Q."/>
            <person name="Korhonen P.K."/>
            <person name="Cai H."/>
            <person name="Young N.D."/>
            <person name="Nejsum P."/>
            <person name="von Samson-Himmelstjerna G."/>
            <person name="Boag P.R."/>
            <person name="Tan P."/>
            <person name="Li Q."/>
            <person name="Min J."/>
            <person name="Yang Y."/>
            <person name="Wang X."/>
            <person name="Fang X."/>
            <person name="Hall R.S."/>
            <person name="Hofmann A."/>
            <person name="Sternberg P.W."/>
            <person name="Jex A.R."/>
            <person name="Gasser R.B."/>
        </authorList>
    </citation>
    <scope>NUCLEOTIDE SEQUENCE [LARGE SCALE GENOMIC DNA]</scope>
    <source>
        <strain evidence="1">PN_DK_2014</strain>
    </source>
</reference>
<evidence type="ECO:0000313" key="2">
    <source>
        <dbReference type="Proteomes" id="UP000031036"/>
    </source>
</evidence>
<dbReference type="AlphaFoldDB" id="A0A0B2UZ13"/>
<gene>
    <name evidence="1" type="ORF">Tcan_00232</name>
</gene>
<dbReference type="Proteomes" id="UP000031036">
    <property type="component" value="Unassembled WGS sequence"/>
</dbReference>
<organism evidence="1 2">
    <name type="scientific">Toxocara canis</name>
    <name type="common">Canine roundworm</name>
    <dbReference type="NCBI Taxonomy" id="6265"/>
    <lineage>
        <taxon>Eukaryota</taxon>
        <taxon>Metazoa</taxon>
        <taxon>Ecdysozoa</taxon>
        <taxon>Nematoda</taxon>
        <taxon>Chromadorea</taxon>
        <taxon>Rhabditida</taxon>
        <taxon>Spirurina</taxon>
        <taxon>Ascaridomorpha</taxon>
        <taxon>Ascaridoidea</taxon>
        <taxon>Toxocaridae</taxon>
        <taxon>Toxocara</taxon>
    </lineage>
</organism>
<proteinExistence type="predicted"/>
<sequence>MHMLLPLITDSEIITLIVLYAHTVNPERKQPFHIRSVCRPMTKPGGVLPYSVTDGVCSEVDHRRLRVLPNNTKKMMECFFARSRMRNLSFIRNAFKQHLHLLVFKSIKHHPHLSVFKSIKRHLHLSVRLREYVCKHLQV</sequence>